<dbReference type="NCBIfam" id="TIGR02022">
    <property type="entry name" value="hutF"/>
    <property type="match status" value="1"/>
</dbReference>
<name>A0ABP7AHE4_9ACTN</name>
<dbReference type="Gene3D" id="3.20.20.140">
    <property type="entry name" value="Metal-dependent hydrolases"/>
    <property type="match status" value="1"/>
</dbReference>
<dbReference type="RefSeq" id="WP_231483965.1">
    <property type="nucleotide sequence ID" value="NZ_BAAAZO010000011.1"/>
</dbReference>
<organism evidence="3 4">
    <name type="scientific">Kineosporia mesophila</name>
    <dbReference type="NCBI Taxonomy" id="566012"/>
    <lineage>
        <taxon>Bacteria</taxon>
        <taxon>Bacillati</taxon>
        <taxon>Actinomycetota</taxon>
        <taxon>Actinomycetes</taxon>
        <taxon>Kineosporiales</taxon>
        <taxon>Kineosporiaceae</taxon>
        <taxon>Kineosporia</taxon>
    </lineage>
</organism>
<evidence type="ECO:0000256" key="1">
    <source>
        <dbReference type="ARBA" id="ARBA00022801"/>
    </source>
</evidence>
<dbReference type="Gene3D" id="2.30.40.10">
    <property type="entry name" value="Urease, subunit C, domain 1"/>
    <property type="match status" value="1"/>
</dbReference>
<dbReference type="Proteomes" id="UP001501074">
    <property type="component" value="Unassembled WGS sequence"/>
</dbReference>
<dbReference type="SUPFAM" id="SSF51556">
    <property type="entry name" value="Metallo-dependent hydrolases"/>
    <property type="match status" value="1"/>
</dbReference>
<evidence type="ECO:0000259" key="2">
    <source>
        <dbReference type="Pfam" id="PF01979"/>
    </source>
</evidence>
<protein>
    <submittedName>
        <fullName evidence="3">Formimidoylglutamate deiminase</fullName>
    </submittedName>
</protein>
<dbReference type="InterPro" id="IPR050287">
    <property type="entry name" value="MTA/SAH_deaminase"/>
</dbReference>
<dbReference type="NCBIfam" id="NF006681">
    <property type="entry name" value="PRK09229.1-2"/>
    <property type="match status" value="1"/>
</dbReference>
<dbReference type="EMBL" id="BAAAZO010000011">
    <property type="protein sequence ID" value="GAA3632310.1"/>
    <property type="molecule type" value="Genomic_DNA"/>
</dbReference>
<dbReference type="InterPro" id="IPR011059">
    <property type="entry name" value="Metal-dep_hydrolase_composite"/>
</dbReference>
<reference evidence="4" key="1">
    <citation type="journal article" date="2019" name="Int. J. Syst. Evol. Microbiol.">
        <title>The Global Catalogue of Microorganisms (GCM) 10K type strain sequencing project: providing services to taxonomists for standard genome sequencing and annotation.</title>
        <authorList>
            <consortium name="The Broad Institute Genomics Platform"/>
            <consortium name="The Broad Institute Genome Sequencing Center for Infectious Disease"/>
            <person name="Wu L."/>
            <person name="Ma J."/>
        </authorList>
    </citation>
    <scope>NUCLEOTIDE SEQUENCE [LARGE SCALE GENOMIC DNA]</scope>
    <source>
        <strain evidence="4">JCM 16902</strain>
    </source>
</reference>
<dbReference type="InterPro" id="IPR032466">
    <property type="entry name" value="Metal_Hydrolase"/>
</dbReference>
<dbReference type="PANTHER" id="PTHR43794:SF11">
    <property type="entry name" value="AMIDOHYDROLASE-RELATED DOMAIN-CONTAINING PROTEIN"/>
    <property type="match status" value="1"/>
</dbReference>
<proteinExistence type="predicted"/>
<comment type="caution">
    <text evidence="3">The sequence shown here is derived from an EMBL/GenBank/DDBJ whole genome shotgun (WGS) entry which is preliminary data.</text>
</comment>
<feature type="domain" description="Amidohydrolase-related" evidence="2">
    <location>
        <begin position="47"/>
        <end position="415"/>
    </location>
</feature>
<keyword evidence="4" id="KW-1185">Reference proteome</keyword>
<dbReference type="InterPro" id="IPR006680">
    <property type="entry name" value="Amidohydro-rel"/>
</dbReference>
<gene>
    <name evidence="3" type="ORF">GCM10022223_58110</name>
</gene>
<dbReference type="InterPro" id="IPR010252">
    <property type="entry name" value="HutF"/>
</dbReference>
<dbReference type="Pfam" id="PF01979">
    <property type="entry name" value="Amidohydro_1"/>
    <property type="match status" value="1"/>
</dbReference>
<sequence length="439" mass="46437">MTSYWAPHAWLPSGIADDVQVCVTGGLITSVREGVRPEPTDQRLPGVLLPGLANAHSHAFHRALRGRTHADGGSFWTWRTVMYDIARRLDPDSYLALARAVYAEMALAGITTVGEFHYLHHDRDGRPYADPNTMGEALRQAAAEAGIRLTLLDTCYLTGGLTADGYTPLDGVQRRFGDGTADAWASRVSGLKPSSGLRVGAAIHSVRAVPADQLGSVAAFTRQDGLPLHVHLSEQPAENEACRAHHGLTPTALLKRAGVLGPRTSLIHATHLTATDITDLSGTYACFCPTTERDLADGIGPARALADAGATITLGSDQHAVIDLFEEARGLEMHERLATRARGRFSPAALLTALTGDGHRSLGWPELGRLETGSPADLIAVRLDSVRTAGTRPDQVALSATAPDVDTVIVGGEVVVSAGRHRLGDVGALLQTALATLSD</sequence>
<accession>A0ABP7AHE4</accession>
<evidence type="ECO:0000313" key="4">
    <source>
        <dbReference type="Proteomes" id="UP001501074"/>
    </source>
</evidence>
<dbReference type="PANTHER" id="PTHR43794">
    <property type="entry name" value="AMINOHYDROLASE SSNA-RELATED"/>
    <property type="match status" value="1"/>
</dbReference>
<keyword evidence="1" id="KW-0378">Hydrolase</keyword>
<dbReference type="SUPFAM" id="SSF51338">
    <property type="entry name" value="Composite domain of metallo-dependent hydrolases"/>
    <property type="match status" value="1"/>
</dbReference>
<evidence type="ECO:0000313" key="3">
    <source>
        <dbReference type="EMBL" id="GAA3632310.1"/>
    </source>
</evidence>